<dbReference type="RefSeq" id="XP_019713585.1">
    <property type="nucleotide sequence ID" value="XM_019858026.1"/>
</dbReference>
<dbReference type="FunFam" id="2.10.310.10:FF:000001">
    <property type="entry name" value="Serpin family A member 1"/>
    <property type="match status" value="1"/>
</dbReference>
<feature type="domain" description="Serpin" evidence="6">
    <location>
        <begin position="46"/>
        <end position="403"/>
    </location>
</feature>
<evidence type="ECO:0000256" key="4">
    <source>
        <dbReference type="RuleBase" id="RU000411"/>
    </source>
</evidence>
<evidence type="ECO:0000256" key="2">
    <source>
        <dbReference type="ARBA" id="ARBA00022729"/>
    </source>
</evidence>
<proteinExistence type="inferred from homology"/>
<dbReference type="FunFam" id="3.30.497.10:FF:000001">
    <property type="entry name" value="Serine protease inhibitor"/>
    <property type="match status" value="1"/>
</dbReference>
<dbReference type="Gene3D" id="2.30.39.10">
    <property type="entry name" value="Alpha-1-antitrypsin, domain 1"/>
    <property type="match status" value="1"/>
</dbReference>
<reference evidence="7" key="1">
    <citation type="submission" date="2025-08" db="UniProtKB">
        <authorList>
            <consortium name="Ensembl"/>
        </authorList>
    </citation>
    <scope>IDENTIFICATION</scope>
</reference>
<dbReference type="PANTHER" id="PTHR11461:SF363">
    <property type="entry name" value="SERINE (OR CYSTEINE) PROTEINASE INHIBITOR, CLADE A (ALPHA-1 ANTIPROTEINASE, ANTITRYPSIN), MEMBER 1, LIKE PRECURSOR-RELATED"/>
    <property type="match status" value="1"/>
</dbReference>
<keyword evidence="8" id="KW-1185">Reference proteome</keyword>
<dbReference type="InterPro" id="IPR042185">
    <property type="entry name" value="Serpin_sf_2"/>
</dbReference>
<dbReference type="GeneTree" id="ENSGT00940000160877"/>
<dbReference type="Gene3D" id="3.30.497.10">
    <property type="entry name" value="Antithrombin, subunit I, domain 2"/>
    <property type="match status" value="1"/>
</dbReference>
<dbReference type="SUPFAM" id="SSF56574">
    <property type="entry name" value="Serpins"/>
    <property type="match status" value="1"/>
</dbReference>
<dbReference type="FunFam" id="2.30.39.10:FF:000003">
    <property type="entry name" value="alpha-1-antitrypsin isoform X1"/>
    <property type="match status" value="1"/>
</dbReference>
<sequence length="406" mass="45073">MHGFFASCTVAALLLATCLAIPHHHHHQGDHADCHVLSSPNADFGFALYKNLRAKAGAAENIFFSPLGISTALSLMSTGAHGETHSQMFSTLGYSGQEQAKINDAYKHLFEMLAHHDQDHHQQLDVSNAVAIDDGFSPSDAFMKNAKEFYSAEVLKVDFGKSQEAAAEINSYIANKTHNMIKEHVKDLDEDMAMMLINTVYFKGEWFQPFNKSLTGKADFHVDETTKVEVDMMKRTGRYDMYYDNDNGTIILLLPYKSNTSMMIVLPDEGKMKDVEGFINKDYIEHWHNSVYRQSVDVFLPKFSISAKAALDSTLKEMGITAAFGDTADFSGISDDVKLKLSKASHEAVLNVDETGTEAAAVTTLEVMPMSMPMRIKMDRPFLVLIVEDSTKSVLFMGKIANPTAK</sequence>
<comment type="similarity">
    <text evidence="1 4">Belongs to the serpin family.</text>
</comment>
<dbReference type="InterPro" id="IPR036186">
    <property type="entry name" value="Serpin_sf"/>
</dbReference>
<evidence type="ECO:0000256" key="3">
    <source>
        <dbReference type="ARBA" id="ARBA00023180"/>
    </source>
</evidence>
<dbReference type="STRING" id="109280.ENSHCOP00000016075"/>
<dbReference type="InterPro" id="IPR000215">
    <property type="entry name" value="Serpin_fam"/>
</dbReference>
<feature type="signal peptide" evidence="5">
    <location>
        <begin position="1"/>
        <end position="20"/>
    </location>
</feature>
<organism evidence="7 8">
    <name type="scientific">Hippocampus comes</name>
    <name type="common">Tiger tail seahorse</name>
    <dbReference type="NCBI Taxonomy" id="109280"/>
    <lineage>
        <taxon>Eukaryota</taxon>
        <taxon>Metazoa</taxon>
        <taxon>Chordata</taxon>
        <taxon>Craniata</taxon>
        <taxon>Vertebrata</taxon>
        <taxon>Euteleostomi</taxon>
        <taxon>Actinopterygii</taxon>
        <taxon>Neopterygii</taxon>
        <taxon>Teleostei</taxon>
        <taxon>Neoteleostei</taxon>
        <taxon>Acanthomorphata</taxon>
        <taxon>Syngnathiaria</taxon>
        <taxon>Syngnathiformes</taxon>
        <taxon>Syngnathoidei</taxon>
        <taxon>Syngnathidae</taxon>
        <taxon>Hippocampus</taxon>
    </lineage>
</organism>
<evidence type="ECO:0000259" key="6">
    <source>
        <dbReference type="SMART" id="SM00093"/>
    </source>
</evidence>
<keyword evidence="3" id="KW-0325">Glycoprotein</keyword>
<dbReference type="InterPro" id="IPR042178">
    <property type="entry name" value="Serpin_sf_1"/>
</dbReference>
<dbReference type="Proteomes" id="UP000264820">
    <property type="component" value="Unplaced"/>
</dbReference>
<dbReference type="KEGG" id="hcq:109508153"/>
<dbReference type="PANTHER" id="PTHR11461">
    <property type="entry name" value="SERINE PROTEASE INHIBITOR, SERPIN"/>
    <property type="match status" value="1"/>
</dbReference>
<dbReference type="InterPro" id="IPR023795">
    <property type="entry name" value="Serpin_CS"/>
</dbReference>
<dbReference type="GeneID" id="109508153"/>
<dbReference type="GO" id="GO:0005615">
    <property type="term" value="C:extracellular space"/>
    <property type="evidence" value="ECO:0007669"/>
    <property type="project" value="InterPro"/>
</dbReference>
<dbReference type="GO" id="GO:0004867">
    <property type="term" value="F:serine-type endopeptidase inhibitor activity"/>
    <property type="evidence" value="ECO:0007669"/>
    <property type="project" value="InterPro"/>
</dbReference>
<dbReference type="Gene3D" id="2.10.310.10">
    <property type="entry name" value="Serpins superfamily"/>
    <property type="match status" value="1"/>
</dbReference>
<dbReference type="Ensembl" id="ENSHCOT00000024158.1">
    <property type="protein sequence ID" value="ENSHCOP00000016075.1"/>
    <property type="gene ID" value="ENSHCOG00000019784.1"/>
</dbReference>
<protein>
    <recommendedName>
        <fullName evidence="6">Serpin domain-containing protein</fullName>
    </recommendedName>
</protein>
<evidence type="ECO:0000256" key="1">
    <source>
        <dbReference type="ARBA" id="ARBA00009500"/>
    </source>
</evidence>
<name>A0A3Q3DMT3_HIPCM</name>
<dbReference type="InterPro" id="IPR023796">
    <property type="entry name" value="Serpin_dom"/>
</dbReference>
<feature type="chain" id="PRO_5018660862" description="Serpin domain-containing protein" evidence="5">
    <location>
        <begin position="21"/>
        <end position="406"/>
    </location>
</feature>
<dbReference type="SMART" id="SM00093">
    <property type="entry name" value="SERPIN"/>
    <property type="match status" value="1"/>
</dbReference>
<dbReference type="OMA" id="MEIMPMS"/>
<dbReference type="Pfam" id="PF00079">
    <property type="entry name" value="Serpin"/>
    <property type="match status" value="1"/>
</dbReference>
<dbReference type="AlphaFoldDB" id="A0A3Q3DMT3"/>
<dbReference type="RefSeq" id="XP_019713583.1">
    <property type="nucleotide sequence ID" value="XM_019858024.1"/>
</dbReference>
<evidence type="ECO:0000256" key="5">
    <source>
        <dbReference type="SAM" id="SignalP"/>
    </source>
</evidence>
<keyword evidence="2 5" id="KW-0732">Signal</keyword>
<reference evidence="7" key="2">
    <citation type="submission" date="2025-09" db="UniProtKB">
        <authorList>
            <consortium name="Ensembl"/>
        </authorList>
    </citation>
    <scope>IDENTIFICATION</scope>
</reference>
<dbReference type="PROSITE" id="PS00284">
    <property type="entry name" value="SERPIN"/>
    <property type="match status" value="1"/>
</dbReference>
<evidence type="ECO:0000313" key="8">
    <source>
        <dbReference type="Proteomes" id="UP000264820"/>
    </source>
</evidence>
<dbReference type="RefSeq" id="XP_019713584.1">
    <property type="nucleotide sequence ID" value="XM_019858025.1"/>
</dbReference>
<evidence type="ECO:0000313" key="7">
    <source>
        <dbReference type="Ensembl" id="ENSHCOP00000016075.1"/>
    </source>
</evidence>
<accession>A0A3Q3DMT3</accession>
<dbReference type="OrthoDB" id="671595at2759"/>